<dbReference type="RefSeq" id="WP_072907748.1">
    <property type="nucleotide sequence ID" value="NZ_FQZT01000005.1"/>
</dbReference>
<dbReference type="GO" id="GO:0005737">
    <property type="term" value="C:cytoplasm"/>
    <property type="evidence" value="ECO:0007669"/>
    <property type="project" value="TreeGrafter"/>
</dbReference>
<accession>A0A1M6H1G1</accession>
<dbReference type="InterPro" id="IPR004843">
    <property type="entry name" value="Calcineurin-like_PHP"/>
</dbReference>
<dbReference type="STRING" id="1122189.SAMN02745165_01650"/>
<dbReference type="GO" id="GO:0110154">
    <property type="term" value="P:RNA decapping"/>
    <property type="evidence" value="ECO:0007669"/>
    <property type="project" value="TreeGrafter"/>
</dbReference>
<dbReference type="Proteomes" id="UP000184171">
    <property type="component" value="Unassembled WGS sequence"/>
</dbReference>
<evidence type="ECO:0000259" key="1">
    <source>
        <dbReference type="Pfam" id="PF00149"/>
    </source>
</evidence>
<dbReference type="PANTHER" id="PTHR42850">
    <property type="entry name" value="METALLOPHOSPHOESTERASE"/>
    <property type="match status" value="1"/>
</dbReference>
<name>A0A1M6H1G1_MALRU</name>
<dbReference type="EMBL" id="FQZT01000005">
    <property type="protein sequence ID" value="SHJ16029.1"/>
    <property type="molecule type" value="Genomic_DNA"/>
</dbReference>
<evidence type="ECO:0000313" key="3">
    <source>
        <dbReference type="Proteomes" id="UP000184171"/>
    </source>
</evidence>
<reference evidence="2 3" key="1">
    <citation type="submission" date="2016-11" db="EMBL/GenBank/DDBJ databases">
        <authorList>
            <person name="Jaros S."/>
            <person name="Januszkiewicz K."/>
            <person name="Wedrychowicz H."/>
        </authorList>
    </citation>
    <scope>NUCLEOTIDE SEQUENCE [LARGE SCALE GENOMIC DNA]</scope>
    <source>
        <strain evidence="2 3">DSM 5091</strain>
    </source>
</reference>
<proteinExistence type="predicted"/>
<dbReference type="InterPro" id="IPR050126">
    <property type="entry name" value="Ap4A_hydrolase"/>
</dbReference>
<dbReference type="CDD" id="cd00144">
    <property type="entry name" value="MPP_PPP_family"/>
    <property type="match status" value="1"/>
</dbReference>
<keyword evidence="3" id="KW-1185">Reference proteome</keyword>
<dbReference type="OrthoDB" id="9807890at2"/>
<protein>
    <submittedName>
        <fullName evidence="2">Serine/threonine protein phosphatase 1</fullName>
    </submittedName>
</protein>
<gene>
    <name evidence="2" type="ORF">SAMN02745165_01650</name>
</gene>
<organism evidence="2 3">
    <name type="scientific">Malonomonas rubra DSM 5091</name>
    <dbReference type="NCBI Taxonomy" id="1122189"/>
    <lineage>
        <taxon>Bacteria</taxon>
        <taxon>Pseudomonadati</taxon>
        <taxon>Thermodesulfobacteriota</taxon>
        <taxon>Desulfuromonadia</taxon>
        <taxon>Desulfuromonadales</taxon>
        <taxon>Geopsychrobacteraceae</taxon>
        <taxon>Malonomonas</taxon>
    </lineage>
</organism>
<dbReference type="InterPro" id="IPR006186">
    <property type="entry name" value="Ser/Thr-sp_prot-phosphatase"/>
</dbReference>
<dbReference type="SUPFAM" id="SSF56300">
    <property type="entry name" value="Metallo-dependent phosphatases"/>
    <property type="match status" value="1"/>
</dbReference>
<dbReference type="Pfam" id="PF00149">
    <property type="entry name" value="Metallophos"/>
    <property type="match status" value="1"/>
</dbReference>
<dbReference type="AlphaFoldDB" id="A0A1M6H1G1"/>
<dbReference type="PRINTS" id="PR00114">
    <property type="entry name" value="STPHPHTASE"/>
</dbReference>
<sequence>MKRLIAVGDIHGQRKLLADLINQIQPETEDQLVFLGDYIDRGPDSPGVIEDLLDIQFIFPQTVFLRGNHEQLFLDSLISCGVLQGKRLEEISATWGREMIRDTDVACFKRNGGEETLKSYGVEMVRDSSHDDNVLWPKYIMLGELPQEHLGFFQATQLYYQHDNFTFVHAGYQTRYTNKDIAQQASDDPWILLWERYGGKGTDGETIVVGHTPVPDKPCFEAGRINVDTGAAYGKPLSAVDVLTNDVFQACPWSD</sequence>
<dbReference type="InterPro" id="IPR029052">
    <property type="entry name" value="Metallo-depent_PP-like"/>
</dbReference>
<dbReference type="GO" id="GO:0008803">
    <property type="term" value="F:bis(5'-nucleosyl)-tetraphosphatase (symmetrical) activity"/>
    <property type="evidence" value="ECO:0007669"/>
    <property type="project" value="TreeGrafter"/>
</dbReference>
<dbReference type="PANTHER" id="PTHR42850:SF4">
    <property type="entry name" value="ZINC-DEPENDENT ENDOPOLYPHOSPHATASE"/>
    <property type="match status" value="1"/>
</dbReference>
<evidence type="ECO:0000313" key="2">
    <source>
        <dbReference type="EMBL" id="SHJ16029.1"/>
    </source>
</evidence>
<dbReference type="Gene3D" id="3.60.21.10">
    <property type="match status" value="1"/>
</dbReference>
<dbReference type="GO" id="GO:0016791">
    <property type="term" value="F:phosphatase activity"/>
    <property type="evidence" value="ECO:0007669"/>
    <property type="project" value="TreeGrafter"/>
</dbReference>
<feature type="domain" description="Calcineurin-like phosphoesterase" evidence="1">
    <location>
        <begin position="3"/>
        <end position="216"/>
    </location>
</feature>